<sequence>MEILDLDPIIHERVRLGIMTLLLQAGELDFQSLKRELSVTDGNLAQHLRVLEEHGLIRVHKAFVGRRPRTTYTLTPEGRRRLREYLDRLAQILKSARRRRGST</sequence>
<evidence type="ECO:0000313" key="3">
    <source>
        <dbReference type="Proteomes" id="UP000236642"/>
    </source>
</evidence>
<dbReference type="PANTHER" id="PTHR37318:SF1">
    <property type="entry name" value="BSL7504 PROTEIN"/>
    <property type="match status" value="1"/>
</dbReference>
<dbReference type="InterPro" id="IPR036390">
    <property type="entry name" value="WH_DNA-bd_sf"/>
</dbReference>
<evidence type="ECO:0000313" key="2">
    <source>
        <dbReference type="EMBL" id="GBD09833.1"/>
    </source>
</evidence>
<protein>
    <recommendedName>
        <fullName evidence="1">HTH arsR-type domain-containing protein</fullName>
    </recommendedName>
</protein>
<dbReference type="Pfam" id="PF13601">
    <property type="entry name" value="HTH_34"/>
    <property type="match status" value="1"/>
</dbReference>
<dbReference type="InterPro" id="IPR027395">
    <property type="entry name" value="WH_DNA-bd_dom"/>
</dbReference>
<accession>A0A2H5Y8U8</accession>
<feature type="domain" description="HTH arsR-type" evidence="1">
    <location>
        <begin position="2"/>
        <end position="87"/>
    </location>
</feature>
<gene>
    <name evidence="2" type="ORF">HRbin22_02094</name>
</gene>
<organism evidence="2 3">
    <name type="scientific">Candidatus Thermoflexus japonica</name>
    <dbReference type="NCBI Taxonomy" id="2035417"/>
    <lineage>
        <taxon>Bacteria</taxon>
        <taxon>Bacillati</taxon>
        <taxon>Chloroflexota</taxon>
        <taxon>Thermoflexia</taxon>
        <taxon>Thermoflexales</taxon>
        <taxon>Thermoflexaceae</taxon>
        <taxon>Thermoflexus</taxon>
    </lineage>
</organism>
<dbReference type="InterPro" id="IPR036388">
    <property type="entry name" value="WH-like_DNA-bd_sf"/>
</dbReference>
<reference evidence="3" key="1">
    <citation type="submission" date="2017-09" db="EMBL/GenBank/DDBJ databases">
        <title>Metaegenomics of thermophilic ammonia-oxidizing enrichment culture.</title>
        <authorList>
            <person name="Kato S."/>
            <person name="Suzuki K."/>
        </authorList>
    </citation>
    <scope>NUCLEOTIDE SEQUENCE [LARGE SCALE GENOMIC DNA]</scope>
</reference>
<dbReference type="SMART" id="SM00418">
    <property type="entry name" value="HTH_ARSR"/>
    <property type="match status" value="1"/>
</dbReference>
<dbReference type="SUPFAM" id="SSF46785">
    <property type="entry name" value="Winged helix' DNA-binding domain"/>
    <property type="match status" value="1"/>
</dbReference>
<dbReference type="PANTHER" id="PTHR37318">
    <property type="entry name" value="BSL7504 PROTEIN"/>
    <property type="match status" value="1"/>
</dbReference>
<dbReference type="Gene3D" id="1.10.10.10">
    <property type="entry name" value="Winged helix-like DNA-binding domain superfamily/Winged helix DNA-binding domain"/>
    <property type="match status" value="1"/>
</dbReference>
<comment type="caution">
    <text evidence="2">The sequence shown here is derived from an EMBL/GenBank/DDBJ whole genome shotgun (WGS) entry which is preliminary data.</text>
</comment>
<dbReference type="AlphaFoldDB" id="A0A2H5Y8U8"/>
<dbReference type="InterPro" id="IPR001845">
    <property type="entry name" value="HTH_ArsR_DNA-bd_dom"/>
</dbReference>
<evidence type="ECO:0000259" key="1">
    <source>
        <dbReference type="SMART" id="SM00418"/>
    </source>
</evidence>
<dbReference type="Proteomes" id="UP000236642">
    <property type="component" value="Unassembled WGS sequence"/>
</dbReference>
<dbReference type="GO" id="GO:0003700">
    <property type="term" value="F:DNA-binding transcription factor activity"/>
    <property type="evidence" value="ECO:0007669"/>
    <property type="project" value="InterPro"/>
</dbReference>
<name>A0A2H5Y8U8_9CHLR</name>
<dbReference type="EMBL" id="BEHY01000072">
    <property type="protein sequence ID" value="GBD09833.1"/>
    <property type="molecule type" value="Genomic_DNA"/>
</dbReference>
<proteinExistence type="predicted"/>